<reference evidence="1 2" key="1">
    <citation type="journal article" date="2021" name="Appl. Environ. Microbiol.">
        <title>Genetic linkage and physical mapping for an oyster mushroom Pleurotus cornucopiae and QTL analysis for the trait cap color.</title>
        <authorList>
            <person name="Zhang Y."/>
            <person name="Gao W."/>
            <person name="Sonnenberg A."/>
            <person name="Chen Q."/>
            <person name="Zhang J."/>
            <person name="Huang C."/>
        </authorList>
    </citation>
    <scope>NUCLEOTIDE SEQUENCE [LARGE SCALE GENOMIC DNA]</scope>
    <source>
        <strain evidence="1">CCMSSC00406</strain>
    </source>
</reference>
<evidence type="ECO:0000313" key="2">
    <source>
        <dbReference type="Proteomes" id="UP000824881"/>
    </source>
</evidence>
<comment type="caution">
    <text evidence="1">The sequence shown here is derived from an EMBL/GenBank/DDBJ whole genome shotgun (WGS) entry which is preliminary data.</text>
</comment>
<dbReference type="Proteomes" id="UP000824881">
    <property type="component" value="Unassembled WGS sequence"/>
</dbReference>
<sequence length="189" mass="21631">MLTSYGTRSLLQRMKPRTSRFMATVVTTWKQHESDTDGKQIGGFSSREQGLGFPAEKDHGLARLEFGEHIGYDQRYTIARMLNAGAYSSTWLAWNSVLNKYVAVKVLSSYSTELHERRLLWEEEALKRLTFPSESENCVHILEYFTMKRRGECSHLCFTMPLVTLAGINHGSGTRNKNEMRGEESVLED</sequence>
<protein>
    <submittedName>
        <fullName evidence="1">Uncharacterized protein</fullName>
    </submittedName>
</protein>
<accession>A0ACB7JA96</accession>
<dbReference type="EMBL" id="WQMT02000001">
    <property type="protein sequence ID" value="KAG9227135.1"/>
    <property type="molecule type" value="Genomic_DNA"/>
</dbReference>
<gene>
    <name evidence="1" type="ORF">CCMSSC00406_0010239</name>
</gene>
<organism evidence="1 2">
    <name type="scientific">Pleurotus cornucopiae</name>
    <name type="common">Cornucopia mushroom</name>
    <dbReference type="NCBI Taxonomy" id="5321"/>
    <lineage>
        <taxon>Eukaryota</taxon>
        <taxon>Fungi</taxon>
        <taxon>Dikarya</taxon>
        <taxon>Basidiomycota</taxon>
        <taxon>Agaricomycotina</taxon>
        <taxon>Agaricomycetes</taxon>
        <taxon>Agaricomycetidae</taxon>
        <taxon>Agaricales</taxon>
        <taxon>Pleurotineae</taxon>
        <taxon>Pleurotaceae</taxon>
        <taxon>Pleurotus</taxon>
    </lineage>
</organism>
<keyword evidence="2" id="KW-1185">Reference proteome</keyword>
<proteinExistence type="predicted"/>
<evidence type="ECO:0000313" key="1">
    <source>
        <dbReference type="EMBL" id="KAG9227135.1"/>
    </source>
</evidence>
<name>A0ACB7JA96_PLECO</name>